<dbReference type="EMBL" id="BMXR01000008">
    <property type="protein sequence ID" value="GGX62657.1"/>
    <property type="molecule type" value="Genomic_DNA"/>
</dbReference>
<reference evidence="1" key="2">
    <citation type="submission" date="2020-09" db="EMBL/GenBank/DDBJ databases">
        <authorList>
            <person name="Sun Q."/>
            <person name="Kim S."/>
        </authorList>
    </citation>
    <scope>NUCLEOTIDE SEQUENCE</scope>
    <source>
        <strain evidence="1">KCTC 22169</strain>
    </source>
</reference>
<proteinExistence type="predicted"/>
<dbReference type="AlphaFoldDB" id="A0A918KIZ9"/>
<sequence>MLKLDHVVLHSDGTAHVEDLKETLQSAGIPYEPSWGKKARGFRISNIWIGRQYFEIVEIHSDDNLWQPQWADRHREGERGTFCLFLKVDRNIDDVYRQLVDSGVEATAPERTRFKWLFGLLEKKLPWRFITLPKIPGTDIELGIIEYDEGAERKFEPFMVPNGTEVGLTGLSNPVIQSFHSDLAEQWLAQIQTAIGEPLPIAVVARTSDEALHLTVESSAGATFTGAAFSDVTLSP</sequence>
<dbReference type="RefSeq" id="WP_189610715.1">
    <property type="nucleotide sequence ID" value="NZ_BMXR01000008.1"/>
</dbReference>
<dbReference type="InterPro" id="IPR029068">
    <property type="entry name" value="Glyas_Bleomycin-R_OHBP_Dase"/>
</dbReference>
<reference evidence="1" key="1">
    <citation type="journal article" date="2014" name="Int. J. Syst. Evol. Microbiol.">
        <title>Complete genome sequence of Corynebacterium casei LMG S-19264T (=DSM 44701T), isolated from a smear-ripened cheese.</title>
        <authorList>
            <consortium name="US DOE Joint Genome Institute (JGI-PGF)"/>
            <person name="Walter F."/>
            <person name="Albersmeier A."/>
            <person name="Kalinowski J."/>
            <person name="Ruckert C."/>
        </authorList>
    </citation>
    <scope>NUCLEOTIDE SEQUENCE</scope>
    <source>
        <strain evidence="1">KCTC 22169</strain>
    </source>
</reference>
<dbReference type="Proteomes" id="UP000626148">
    <property type="component" value="Unassembled WGS sequence"/>
</dbReference>
<protein>
    <recommendedName>
        <fullName evidence="3">Glyoxalase-like domain-containing protein</fullName>
    </recommendedName>
</protein>
<name>A0A918KIZ9_9GAMM</name>
<comment type="caution">
    <text evidence="1">The sequence shown here is derived from an EMBL/GenBank/DDBJ whole genome shotgun (WGS) entry which is preliminary data.</text>
</comment>
<evidence type="ECO:0000313" key="2">
    <source>
        <dbReference type="Proteomes" id="UP000626148"/>
    </source>
</evidence>
<evidence type="ECO:0000313" key="1">
    <source>
        <dbReference type="EMBL" id="GGX62657.1"/>
    </source>
</evidence>
<dbReference type="SUPFAM" id="SSF54593">
    <property type="entry name" value="Glyoxalase/Bleomycin resistance protein/Dihydroxybiphenyl dioxygenase"/>
    <property type="match status" value="1"/>
</dbReference>
<organism evidence="1 2">
    <name type="scientific">Saccharospirillum salsuginis</name>
    <dbReference type="NCBI Taxonomy" id="418750"/>
    <lineage>
        <taxon>Bacteria</taxon>
        <taxon>Pseudomonadati</taxon>
        <taxon>Pseudomonadota</taxon>
        <taxon>Gammaproteobacteria</taxon>
        <taxon>Oceanospirillales</taxon>
        <taxon>Saccharospirillaceae</taxon>
        <taxon>Saccharospirillum</taxon>
    </lineage>
</organism>
<accession>A0A918KIZ9</accession>
<keyword evidence="2" id="KW-1185">Reference proteome</keyword>
<evidence type="ECO:0008006" key="3">
    <source>
        <dbReference type="Google" id="ProtNLM"/>
    </source>
</evidence>
<gene>
    <name evidence="1" type="ORF">GCM10007392_33200</name>
</gene>